<dbReference type="InterPro" id="IPR057326">
    <property type="entry name" value="KR_dom"/>
</dbReference>
<gene>
    <name evidence="4" type="ORF">GCM10011517_03140</name>
</gene>
<feature type="domain" description="Ketoreductase" evidence="3">
    <location>
        <begin position="5"/>
        <end position="181"/>
    </location>
</feature>
<reference evidence="4" key="1">
    <citation type="journal article" date="2014" name="Int. J. Syst. Evol. Microbiol.">
        <title>Complete genome sequence of Corynebacterium casei LMG S-19264T (=DSM 44701T), isolated from a smear-ripened cheese.</title>
        <authorList>
            <consortium name="US DOE Joint Genome Institute (JGI-PGF)"/>
            <person name="Walter F."/>
            <person name="Albersmeier A."/>
            <person name="Kalinowski J."/>
            <person name="Ruckert C."/>
        </authorList>
    </citation>
    <scope>NUCLEOTIDE SEQUENCE</scope>
    <source>
        <strain evidence="4">CGMCC 1.16012</strain>
    </source>
</reference>
<dbReference type="AlphaFoldDB" id="A0A917ABD2"/>
<comment type="caution">
    <text evidence="4">The sequence shown here is derived from an EMBL/GenBank/DDBJ whole genome shotgun (WGS) entry which is preliminary data.</text>
</comment>
<dbReference type="PANTHER" id="PTHR44196">
    <property type="entry name" value="DEHYDROGENASE/REDUCTASE SDR FAMILY MEMBER 7B"/>
    <property type="match status" value="1"/>
</dbReference>
<dbReference type="EMBL" id="BMKN01000001">
    <property type="protein sequence ID" value="GGE38734.1"/>
    <property type="molecule type" value="Genomic_DNA"/>
</dbReference>
<dbReference type="GO" id="GO:0016020">
    <property type="term" value="C:membrane"/>
    <property type="evidence" value="ECO:0007669"/>
    <property type="project" value="TreeGrafter"/>
</dbReference>
<dbReference type="InterPro" id="IPR002347">
    <property type="entry name" value="SDR_fam"/>
</dbReference>
<dbReference type="GO" id="GO:0016491">
    <property type="term" value="F:oxidoreductase activity"/>
    <property type="evidence" value="ECO:0007669"/>
    <property type="project" value="UniProtKB-KW"/>
</dbReference>
<evidence type="ECO:0000313" key="5">
    <source>
        <dbReference type="Proteomes" id="UP000606730"/>
    </source>
</evidence>
<comment type="similarity">
    <text evidence="1">Belongs to the short-chain dehydrogenases/reductases (SDR) family.</text>
</comment>
<organism evidence="4 5">
    <name type="scientific">Actibacterium pelagium</name>
    <dbReference type="NCBI Taxonomy" id="2029103"/>
    <lineage>
        <taxon>Bacteria</taxon>
        <taxon>Pseudomonadati</taxon>
        <taxon>Pseudomonadota</taxon>
        <taxon>Alphaproteobacteria</taxon>
        <taxon>Rhodobacterales</taxon>
        <taxon>Roseobacteraceae</taxon>
        <taxon>Actibacterium</taxon>
    </lineage>
</organism>
<dbReference type="Gene3D" id="3.40.50.720">
    <property type="entry name" value="NAD(P)-binding Rossmann-like Domain"/>
    <property type="match status" value="1"/>
</dbReference>
<evidence type="ECO:0000313" key="4">
    <source>
        <dbReference type="EMBL" id="GGE38734.1"/>
    </source>
</evidence>
<evidence type="ECO:0000256" key="2">
    <source>
        <dbReference type="ARBA" id="ARBA00023002"/>
    </source>
</evidence>
<dbReference type="SMART" id="SM00822">
    <property type="entry name" value="PKS_KR"/>
    <property type="match status" value="1"/>
</dbReference>
<evidence type="ECO:0000259" key="3">
    <source>
        <dbReference type="SMART" id="SM00822"/>
    </source>
</evidence>
<keyword evidence="5" id="KW-1185">Reference proteome</keyword>
<dbReference type="InterPro" id="IPR036291">
    <property type="entry name" value="NAD(P)-bd_dom_sf"/>
</dbReference>
<dbReference type="SUPFAM" id="SSF51735">
    <property type="entry name" value="NAD(P)-binding Rossmann-fold domains"/>
    <property type="match status" value="1"/>
</dbReference>
<dbReference type="PRINTS" id="PR00081">
    <property type="entry name" value="GDHRDH"/>
</dbReference>
<dbReference type="RefSeq" id="WP_095596748.1">
    <property type="nucleotide sequence ID" value="NZ_BMKN01000001.1"/>
</dbReference>
<dbReference type="Pfam" id="PF00106">
    <property type="entry name" value="adh_short"/>
    <property type="match status" value="1"/>
</dbReference>
<reference evidence="4" key="2">
    <citation type="submission" date="2020-09" db="EMBL/GenBank/DDBJ databases">
        <authorList>
            <person name="Sun Q."/>
            <person name="Zhou Y."/>
        </authorList>
    </citation>
    <scope>NUCLEOTIDE SEQUENCE</scope>
    <source>
        <strain evidence="4">CGMCC 1.16012</strain>
    </source>
</reference>
<dbReference type="OrthoDB" id="335726at2"/>
<dbReference type="PANTHER" id="PTHR44196:SF1">
    <property type="entry name" value="DEHYDROGENASE_REDUCTASE SDR FAMILY MEMBER 7B"/>
    <property type="match status" value="1"/>
</dbReference>
<accession>A0A917ABD2</accession>
<proteinExistence type="inferred from homology"/>
<name>A0A917ABD2_9RHOB</name>
<evidence type="ECO:0000256" key="1">
    <source>
        <dbReference type="ARBA" id="ARBA00006484"/>
    </source>
</evidence>
<sequence length="240" mass="25981">MFAGKTFWLVGASEGLGRALAVALSKDGARVILSARSADKLKALVDELPDAVALPFDVTDPADVSHAYAECPPLDGVIYCAGSYDPMTAQEWKSEPVRQMIATNFSGGAEVVGQALPDFVERDIGHIVLIGSLAGYRGLPGAIGYGASKAALMHLGETLYADLRKTGVKVQVINPGFIKTRLTEKNSFDMPQIMTPEEAADHVIRAMRSGRFSTAFPRPFAWVFTLGRFLPRKLFYRLMG</sequence>
<dbReference type="Proteomes" id="UP000606730">
    <property type="component" value="Unassembled WGS sequence"/>
</dbReference>
<keyword evidence="2" id="KW-0560">Oxidoreductase</keyword>
<protein>
    <submittedName>
        <fullName evidence="4">Short-chain dehydrogenase</fullName>
    </submittedName>
</protein>